<dbReference type="Gene3D" id="3.40.50.2020">
    <property type="match status" value="1"/>
</dbReference>
<proteinExistence type="inferred from homology"/>
<accession>A0A4R2EN28</accession>
<dbReference type="InterPro" id="IPR051910">
    <property type="entry name" value="ComF/GntX_DNA_util-trans"/>
</dbReference>
<dbReference type="PANTHER" id="PTHR47505:SF1">
    <property type="entry name" value="DNA UTILIZATION PROTEIN YHGH"/>
    <property type="match status" value="1"/>
</dbReference>
<dbReference type="AlphaFoldDB" id="A0A4R2EN28"/>
<name>A0A4R2EN28_9BACT</name>
<dbReference type="InterPro" id="IPR029057">
    <property type="entry name" value="PRTase-like"/>
</dbReference>
<keyword evidence="4" id="KW-1185">Reference proteome</keyword>
<dbReference type="EMBL" id="SLWB01000005">
    <property type="protein sequence ID" value="TCN68836.1"/>
    <property type="molecule type" value="Genomic_DNA"/>
</dbReference>
<dbReference type="SUPFAM" id="SSF53271">
    <property type="entry name" value="PRTase-like"/>
    <property type="match status" value="1"/>
</dbReference>
<dbReference type="PANTHER" id="PTHR47505">
    <property type="entry name" value="DNA UTILIZATION PROTEIN YHGH"/>
    <property type="match status" value="1"/>
</dbReference>
<reference evidence="3 4" key="1">
    <citation type="submission" date="2019-03" db="EMBL/GenBank/DDBJ databases">
        <title>Genomic Encyclopedia of Archaeal and Bacterial Type Strains, Phase II (KMG-II): from individual species to whole genera.</title>
        <authorList>
            <person name="Goeker M."/>
        </authorList>
    </citation>
    <scope>NUCLEOTIDE SEQUENCE [LARGE SCALE GENOMIC DNA]</scope>
    <source>
        <strain evidence="3 4">RL-C</strain>
    </source>
</reference>
<comment type="similarity">
    <text evidence="1">Belongs to the ComF/GntX family.</text>
</comment>
<dbReference type="RefSeq" id="WP_131838861.1">
    <property type="nucleotide sequence ID" value="NZ_SLWB01000005.1"/>
</dbReference>
<evidence type="ECO:0000259" key="2">
    <source>
        <dbReference type="Pfam" id="PF00156"/>
    </source>
</evidence>
<evidence type="ECO:0000313" key="4">
    <source>
        <dbReference type="Proteomes" id="UP000294830"/>
    </source>
</evidence>
<dbReference type="Pfam" id="PF00156">
    <property type="entry name" value="Pribosyltran"/>
    <property type="match status" value="1"/>
</dbReference>
<feature type="domain" description="Phosphoribosyltransferase" evidence="2">
    <location>
        <begin position="136"/>
        <end position="223"/>
    </location>
</feature>
<dbReference type="InterPro" id="IPR000836">
    <property type="entry name" value="PRTase_dom"/>
</dbReference>
<dbReference type="CDD" id="cd06223">
    <property type="entry name" value="PRTases_typeI"/>
    <property type="match status" value="1"/>
</dbReference>
<organism evidence="3 4">
    <name type="scientific">Acetobacteroides hydrogenigenes</name>
    <dbReference type="NCBI Taxonomy" id="979970"/>
    <lineage>
        <taxon>Bacteria</taxon>
        <taxon>Pseudomonadati</taxon>
        <taxon>Bacteroidota</taxon>
        <taxon>Bacteroidia</taxon>
        <taxon>Bacteroidales</taxon>
        <taxon>Rikenellaceae</taxon>
        <taxon>Acetobacteroides</taxon>
    </lineage>
</organism>
<dbReference type="Proteomes" id="UP000294830">
    <property type="component" value="Unassembled WGS sequence"/>
</dbReference>
<protein>
    <submittedName>
        <fullName evidence="3">ComF family protein</fullName>
    </submittedName>
</protein>
<gene>
    <name evidence="3" type="ORF">CLV25_10537</name>
</gene>
<sequence length="227" mass="25472">MSWFSNFIALFYPNTCRMCGTPLLKGETTLCTKCIASLPYTRYWEYEDNPVAQKFWGQINATAGCSLLHFRKGAKVRKLIHKLKYKGNTEIGYKLGYILGLHLKTSPTYADIDYVVPVPLHPKKQQKRGYNQSDYIANGVADAIGAKWTTTIVRRNTHTSTQTQKNRIERYQNVRSIFEVAHPDTIRGKHILVVDDVITTGATIESCAAELLNAAPCRVSIASIGTV</sequence>
<evidence type="ECO:0000313" key="3">
    <source>
        <dbReference type="EMBL" id="TCN68836.1"/>
    </source>
</evidence>
<evidence type="ECO:0000256" key="1">
    <source>
        <dbReference type="ARBA" id="ARBA00008007"/>
    </source>
</evidence>
<dbReference type="OrthoDB" id="9779910at2"/>
<comment type="caution">
    <text evidence="3">The sequence shown here is derived from an EMBL/GenBank/DDBJ whole genome shotgun (WGS) entry which is preliminary data.</text>
</comment>